<dbReference type="InterPro" id="IPR036264">
    <property type="entry name" value="Bact_exopeptidase_dim_dom"/>
</dbReference>
<feature type="binding site" evidence="1">
    <location>
        <position position="365"/>
    </location>
    <ligand>
        <name>Mn(2+)</name>
        <dbReference type="ChEBI" id="CHEBI:29035"/>
        <label>2</label>
    </ligand>
</feature>
<keyword evidence="1" id="KW-0464">Manganese</keyword>
<comment type="cofactor">
    <cofactor evidence="1">
        <name>Mn(2+)</name>
        <dbReference type="ChEBI" id="CHEBI:29035"/>
    </cofactor>
    <text evidence="1">The Mn(2+) ion enhances activity.</text>
</comment>
<evidence type="ECO:0000256" key="1">
    <source>
        <dbReference type="PIRSR" id="PIRSR005962-1"/>
    </source>
</evidence>
<dbReference type="AlphaFoldDB" id="A0A7Z0WHY2"/>
<dbReference type="Pfam" id="PF07687">
    <property type="entry name" value="M20_dimer"/>
    <property type="match status" value="1"/>
</dbReference>
<protein>
    <submittedName>
        <fullName evidence="3">Amidohydrolase</fullName>
    </submittedName>
</protein>
<feature type="binding site" evidence="1">
    <location>
        <position position="164"/>
    </location>
    <ligand>
        <name>Mn(2+)</name>
        <dbReference type="ChEBI" id="CHEBI:29035"/>
        <label>2</label>
    </ligand>
</feature>
<dbReference type="PANTHER" id="PTHR11014:SF63">
    <property type="entry name" value="METALLOPEPTIDASE, PUTATIVE (AFU_ORTHOLOGUE AFUA_6G09600)-RELATED"/>
    <property type="match status" value="1"/>
</dbReference>
<evidence type="ECO:0000313" key="3">
    <source>
        <dbReference type="EMBL" id="OLF05758.1"/>
    </source>
</evidence>
<dbReference type="NCBIfam" id="TIGR01891">
    <property type="entry name" value="amidohydrolases"/>
    <property type="match status" value="1"/>
</dbReference>
<feature type="domain" description="Peptidase M20 dimerisation" evidence="2">
    <location>
        <begin position="186"/>
        <end position="273"/>
    </location>
</feature>
<sequence length="394" mass="40907">MDLRTRAAALAPELVALRRELHRHPELGLDLPRTQRVVLEALAGHGVELGTGRGLSSVVGVVRGARPGPTVLLRADMDALPITELTGLPYAADNGAMHACGHDLHVAGLVGATRLLADRRDRIAGSVVVMFQPGEESGGGAVHMLDEGLLEVTGEHPVAAYGLHVVPGPAGTFTTRPGAVMAGASVLEITVRGRGGHGSTPQQAVDPVPALAQIILALQDLAAHRFPPRAPVVISVTVLSAGQASNIINDTATLRATVRTVARDSIDVLRAELPGLVGGIAAAHRCTAEIDLRVGYPVTVNDDDLARRSLAVLGELFGADRAVRRDHPLMASEDFSYVLERVPGAFLLLGATPPGLDPDTAEFNHSPRAVFDDAVLADGAAALAALALSHVGAR</sequence>
<name>A0A7Z0WHY2_9PSEU</name>
<keyword evidence="3" id="KW-0378">Hydrolase</keyword>
<dbReference type="InterPro" id="IPR011650">
    <property type="entry name" value="Peptidase_M20_dimer"/>
</dbReference>
<accession>A0A7Z0WHY2</accession>
<dbReference type="InterPro" id="IPR017439">
    <property type="entry name" value="Amidohydrolase"/>
</dbReference>
<proteinExistence type="predicted"/>
<dbReference type="RefSeq" id="WP_075137389.1">
    <property type="nucleotide sequence ID" value="NZ_MSIF01000026.1"/>
</dbReference>
<evidence type="ECO:0000313" key="4">
    <source>
        <dbReference type="Proteomes" id="UP000185696"/>
    </source>
</evidence>
<dbReference type="Pfam" id="PF01546">
    <property type="entry name" value="Peptidase_M20"/>
    <property type="match status" value="1"/>
</dbReference>
<dbReference type="Gene3D" id="3.30.70.360">
    <property type="match status" value="1"/>
</dbReference>
<organism evidence="3 4">
    <name type="scientific">Actinophytocola xinjiangensis</name>
    <dbReference type="NCBI Taxonomy" id="485602"/>
    <lineage>
        <taxon>Bacteria</taxon>
        <taxon>Bacillati</taxon>
        <taxon>Actinomycetota</taxon>
        <taxon>Actinomycetes</taxon>
        <taxon>Pseudonocardiales</taxon>
        <taxon>Pseudonocardiaceae</taxon>
    </lineage>
</organism>
<keyword evidence="1" id="KW-0479">Metal-binding</keyword>
<dbReference type="SUPFAM" id="SSF55031">
    <property type="entry name" value="Bacterial exopeptidase dimerisation domain"/>
    <property type="match status" value="1"/>
</dbReference>
<dbReference type="Gene3D" id="3.40.630.10">
    <property type="entry name" value="Zn peptidases"/>
    <property type="match status" value="1"/>
</dbReference>
<feature type="binding site" evidence="1">
    <location>
        <position position="100"/>
    </location>
    <ligand>
        <name>Mn(2+)</name>
        <dbReference type="ChEBI" id="CHEBI:29035"/>
        <label>2</label>
    </ligand>
</feature>
<dbReference type="SUPFAM" id="SSF53187">
    <property type="entry name" value="Zn-dependent exopeptidases"/>
    <property type="match status" value="1"/>
</dbReference>
<evidence type="ECO:0000259" key="2">
    <source>
        <dbReference type="Pfam" id="PF07687"/>
    </source>
</evidence>
<reference evidence="3 4" key="1">
    <citation type="submission" date="2016-12" db="EMBL/GenBank/DDBJ databases">
        <title>The draft genome sequence of Actinophytocola xinjiangensis.</title>
        <authorList>
            <person name="Wang W."/>
            <person name="Yuan L."/>
        </authorList>
    </citation>
    <scope>NUCLEOTIDE SEQUENCE [LARGE SCALE GENOMIC DNA]</scope>
    <source>
        <strain evidence="3 4">CGMCC 4.4663</strain>
    </source>
</reference>
<dbReference type="PIRSF" id="PIRSF005962">
    <property type="entry name" value="Pept_M20D_amidohydro"/>
    <property type="match status" value="1"/>
</dbReference>
<dbReference type="GO" id="GO:0016787">
    <property type="term" value="F:hydrolase activity"/>
    <property type="evidence" value="ECO:0007669"/>
    <property type="project" value="UniProtKB-KW"/>
</dbReference>
<dbReference type="Proteomes" id="UP000185696">
    <property type="component" value="Unassembled WGS sequence"/>
</dbReference>
<keyword evidence="4" id="KW-1185">Reference proteome</keyword>
<gene>
    <name evidence="3" type="ORF">BLA60_35205</name>
</gene>
<dbReference type="EMBL" id="MSIF01000026">
    <property type="protein sequence ID" value="OLF05758.1"/>
    <property type="molecule type" value="Genomic_DNA"/>
</dbReference>
<dbReference type="CDD" id="cd03886">
    <property type="entry name" value="M20_Acy1"/>
    <property type="match status" value="1"/>
</dbReference>
<comment type="caution">
    <text evidence="3">The sequence shown here is derived from an EMBL/GenBank/DDBJ whole genome shotgun (WGS) entry which is preliminary data.</text>
</comment>
<dbReference type="PANTHER" id="PTHR11014">
    <property type="entry name" value="PEPTIDASE M20 FAMILY MEMBER"/>
    <property type="match status" value="1"/>
</dbReference>
<feature type="binding site" evidence="1">
    <location>
        <position position="102"/>
    </location>
    <ligand>
        <name>Mn(2+)</name>
        <dbReference type="ChEBI" id="CHEBI:29035"/>
        <label>2</label>
    </ligand>
</feature>
<feature type="binding site" evidence="1">
    <location>
        <position position="136"/>
    </location>
    <ligand>
        <name>Mn(2+)</name>
        <dbReference type="ChEBI" id="CHEBI:29035"/>
        <label>2</label>
    </ligand>
</feature>
<dbReference type="GO" id="GO:0046872">
    <property type="term" value="F:metal ion binding"/>
    <property type="evidence" value="ECO:0007669"/>
    <property type="project" value="UniProtKB-KW"/>
</dbReference>
<dbReference type="InterPro" id="IPR002933">
    <property type="entry name" value="Peptidase_M20"/>
</dbReference>
<dbReference type="OrthoDB" id="9777385at2"/>